<proteinExistence type="predicted"/>
<protein>
    <submittedName>
        <fullName evidence="2">DUF2326 domain-containing protein</fullName>
    </submittedName>
</protein>
<keyword evidence="1" id="KW-1185">Reference proteome</keyword>
<dbReference type="Proteomes" id="UP000035680">
    <property type="component" value="Unassembled WGS sequence"/>
</dbReference>
<sequence>MKFKNDNCYLNDNGAIKSYMTKKEVKFKVGNQIIKCHAYLCDINFSKRSYDGILGWNIFKQLIVFFDEKNDNIVFHNVDEKSVEINVSIIDEVEKTHFEVQRLKKEFHDIITKNEFDFGSGKIKCKSIVLKNGCEFPKPATIPVQRLINRS</sequence>
<dbReference type="STRING" id="75913.A0A0K0FNQ2"/>
<name>A0A0K0FNQ2_STRVS</name>
<dbReference type="WBParaSite" id="SVE_1063200.1">
    <property type="protein sequence ID" value="SVE_1063200.1"/>
    <property type="gene ID" value="SVE_1063200"/>
</dbReference>
<dbReference type="AlphaFoldDB" id="A0A0K0FNQ2"/>
<evidence type="ECO:0000313" key="1">
    <source>
        <dbReference type="Proteomes" id="UP000035680"/>
    </source>
</evidence>
<reference evidence="2" key="2">
    <citation type="submission" date="2015-08" db="UniProtKB">
        <authorList>
            <consortium name="WormBaseParasite"/>
        </authorList>
    </citation>
    <scope>IDENTIFICATION</scope>
</reference>
<evidence type="ECO:0000313" key="2">
    <source>
        <dbReference type="WBParaSite" id="SVE_1063200.1"/>
    </source>
</evidence>
<reference evidence="1" key="1">
    <citation type="submission" date="2014-07" db="EMBL/GenBank/DDBJ databases">
        <authorList>
            <person name="Martin A.A"/>
            <person name="De Silva N."/>
        </authorList>
    </citation>
    <scope>NUCLEOTIDE SEQUENCE</scope>
</reference>
<accession>A0A0K0FNQ2</accession>
<organism evidence="1 2">
    <name type="scientific">Strongyloides venezuelensis</name>
    <name type="common">Threadworm</name>
    <dbReference type="NCBI Taxonomy" id="75913"/>
    <lineage>
        <taxon>Eukaryota</taxon>
        <taxon>Metazoa</taxon>
        <taxon>Ecdysozoa</taxon>
        <taxon>Nematoda</taxon>
        <taxon>Chromadorea</taxon>
        <taxon>Rhabditida</taxon>
        <taxon>Tylenchina</taxon>
        <taxon>Panagrolaimomorpha</taxon>
        <taxon>Strongyloidoidea</taxon>
        <taxon>Strongyloididae</taxon>
        <taxon>Strongyloides</taxon>
    </lineage>
</organism>
<dbReference type="Gene3D" id="2.40.70.10">
    <property type="entry name" value="Acid Proteases"/>
    <property type="match status" value="1"/>
</dbReference>
<dbReference type="InterPro" id="IPR021109">
    <property type="entry name" value="Peptidase_aspartic_dom_sf"/>
</dbReference>